<protein>
    <submittedName>
        <fullName evidence="2">Uncharacterized protein</fullName>
    </submittedName>
</protein>
<feature type="compositionally biased region" description="Polar residues" evidence="1">
    <location>
        <begin position="27"/>
        <end position="38"/>
    </location>
</feature>
<reference evidence="3" key="1">
    <citation type="submission" date="2015-09" db="EMBL/GenBank/DDBJ databases">
        <authorList>
            <consortium name="Pathogen Informatics"/>
        </authorList>
    </citation>
    <scope>NUCLEOTIDE SEQUENCE [LARGE SCALE GENOMIC DNA]</scope>
    <source>
        <strain evidence="3">Lake Konstanz</strain>
    </source>
</reference>
<dbReference type="Proteomes" id="UP000051952">
    <property type="component" value="Unassembled WGS sequence"/>
</dbReference>
<dbReference type="EMBL" id="CYKH01000424">
    <property type="protein sequence ID" value="CUF86422.1"/>
    <property type="molecule type" value="Genomic_DNA"/>
</dbReference>
<keyword evidence="3" id="KW-1185">Reference proteome</keyword>
<organism evidence="2 3">
    <name type="scientific">Bodo saltans</name>
    <name type="common">Flagellated protozoan</name>
    <dbReference type="NCBI Taxonomy" id="75058"/>
    <lineage>
        <taxon>Eukaryota</taxon>
        <taxon>Discoba</taxon>
        <taxon>Euglenozoa</taxon>
        <taxon>Kinetoplastea</taxon>
        <taxon>Metakinetoplastina</taxon>
        <taxon>Eubodonida</taxon>
        <taxon>Bodonidae</taxon>
        <taxon>Bodo</taxon>
    </lineage>
</organism>
<feature type="region of interest" description="Disordered" evidence="1">
    <location>
        <begin position="27"/>
        <end position="49"/>
    </location>
</feature>
<evidence type="ECO:0000313" key="3">
    <source>
        <dbReference type="Proteomes" id="UP000051952"/>
    </source>
</evidence>
<name>A0A0S4ITL8_BODSA</name>
<gene>
    <name evidence="2" type="ORF">BSAL_66545</name>
</gene>
<dbReference type="VEuPathDB" id="TriTrypDB:BSAL_66545"/>
<evidence type="ECO:0000313" key="2">
    <source>
        <dbReference type="EMBL" id="CUF86422.1"/>
    </source>
</evidence>
<proteinExistence type="predicted"/>
<dbReference type="AlphaFoldDB" id="A0A0S4ITL8"/>
<sequence length="296" mass="32905">MFEPLCADESPHPAVFSHATMLVGRTTFPSNDAKTNPNRRGFGNPHEAARPLPIAGIACGTDRQMFEPLCADESPHPAVFSHATMQGFEPFHDEISSHQRASGDNASVLHNLDELRQDHETDHLTCDPLHRDRRLHAVQFRNSPYSAEDCMWSHGETDDAGGVSIAACDSNCLDLVQSACEGCLFAYHQSVAMASESDLTQPHTTIALVPPFSKSLLQSTLQGPEQCSARQSYGLHQPEERADVPVCHPDEISSSLMEAVLPDVDPKEFTQDQQPRRLHYFAYFAKFRPIVFDHRM</sequence>
<evidence type="ECO:0000256" key="1">
    <source>
        <dbReference type="SAM" id="MobiDB-lite"/>
    </source>
</evidence>
<accession>A0A0S4ITL8</accession>